<feature type="region of interest" description="Disordered" evidence="1">
    <location>
        <begin position="1"/>
        <end position="23"/>
    </location>
</feature>
<reference evidence="2" key="1">
    <citation type="submission" date="2020-04" db="EMBL/GenBank/DDBJ databases">
        <title>Deep metagenomics examines the oral microbiome during advanced dental caries in children, revealing novel taxa and co-occurrences with host molecules.</title>
        <authorList>
            <person name="Baker J.L."/>
            <person name="Morton J.T."/>
            <person name="Dinis M."/>
            <person name="Alvarez R."/>
            <person name="Tran N.C."/>
            <person name="Knight R."/>
            <person name="Edlund A."/>
        </authorList>
    </citation>
    <scope>NUCLEOTIDE SEQUENCE</scope>
    <source>
        <strain evidence="2">JCVI_30_bin.13</strain>
    </source>
</reference>
<sequence length="200" mass="20538">GDIKVPPRDKGFDGQRAPGMAGESATDAAGRAMCHALVDTWLGDVGRHIPFVASVIASVATLELVADVSVDECVFECDLLPGYARSTANKPWEDGSLLIGSLDACLLAEGPLIHLEARPRYKGQALSPSGFTEALASAVQMGLAVESSSAFAFGAAATLRAPHGGPEMLGWAADAVARALSACGHTGGVQIRARFAHASV</sequence>
<comment type="caution">
    <text evidence="2">The sequence shown here is derived from an EMBL/GenBank/DDBJ whole genome shotgun (WGS) entry which is preliminary data.</text>
</comment>
<proteinExistence type="predicted"/>
<protein>
    <submittedName>
        <fullName evidence="2">Uncharacterized protein</fullName>
    </submittedName>
</protein>
<evidence type="ECO:0000313" key="3">
    <source>
        <dbReference type="Proteomes" id="UP000759246"/>
    </source>
</evidence>
<dbReference type="Proteomes" id="UP000759246">
    <property type="component" value="Unassembled WGS sequence"/>
</dbReference>
<feature type="compositionally biased region" description="Basic and acidic residues" evidence="1">
    <location>
        <begin position="1"/>
        <end position="13"/>
    </location>
</feature>
<gene>
    <name evidence="2" type="ORF">HXK09_07165</name>
</gene>
<dbReference type="EMBL" id="JABZGF010000246">
    <property type="protein sequence ID" value="MBF0966917.1"/>
    <property type="molecule type" value="Genomic_DNA"/>
</dbReference>
<evidence type="ECO:0000313" key="2">
    <source>
        <dbReference type="EMBL" id="MBF0966917.1"/>
    </source>
</evidence>
<feature type="non-terminal residue" evidence="2">
    <location>
        <position position="1"/>
    </location>
</feature>
<accession>A0A929RPU1</accession>
<name>A0A929RPU1_9ACTO</name>
<organism evidence="2 3">
    <name type="scientific">Actinomyces bouchesdurhonensis</name>
    <dbReference type="NCBI Taxonomy" id="1852361"/>
    <lineage>
        <taxon>Bacteria</taxon>
        <taxon>Bacillati</taxon>
        <taxon>Actinomycetota</taxon>
        <taxon>Actinomycetes</taxon>
        <taxon>Actinomycetales</taxon>
        <taxon>Actinomycetaceae</taxon>
        <taxon>Actinomyces</taxon>
    </lineage>
</organism>
<dbReference type="AlphaFoldDB" id="A0A929RPU1"/>
<evidence type="ECO:0000256" key="1">
    <source>
        <dbReference type="SAM" id="MobiDB-lite"/>
    </source>
</evidence>